<accession>A0A3P7WK50</accession>
<protein>
    <submittedName>
        <fullName evidence="2 4">Uncharacterized protein</fullName>
    </submittedName>
</protein>
<keyword evidence="3" id="KW-1185">Reference proteome</keyword>
<dbReference type="OrthoDB" id="5870947at2759"/>
<dbReference type="AlphaFoldDB" id="A0A3P7WK50"/>
<name>A0A3P7WK50_HELPZ</name>
<evidence type="ECO:0000313" key="2">
    <source>
        <dbReference type="EMBL" id="VDO61471.1"/>
    </source>
</evidence>
<evidence type="ECO:0000313" key="3">
    <source>
        <dbReference type="Proteomes" id="UP000050761"/>
    </source>
</evidence>
<dbReference type="EMBL" id="UZAH01025323">
    <property type="protein sequence ID" value="VDO61471.1"/>
    <property type="molecule type" value="Genomic_DNA"/>
</dbReference>
<sequence length="254" mass="28156">MISIASQPGLACCWLYTIRLGSDFSPAPGRDSDQLTPHRHCLFTCCSLLLVLVVEKNEESGEGLSTQHRQEQKVRERLRDEAVVVLLVVVVEQAKPPSPRNCSIEVQPRIQLLSNFRVSFGNDAVKTFIYEKESEEATPILHRQSFTDGFFRRELAAPLTGGVDGGGIETEMGASGGGWLLGSCTCPNRHRPTFVSFHFVSLRCCLLLPFSSSLSAFKQRQQQQQQLPRSENNGAEKKRPEATKGGPHAESLQF</sequence>
<gene>
    <name evidence="2" type="ORF">HPBE_LOCUS4503</name>
</gene>
<evidence type="ECO:0000313" key="4">
    <source>
        <dbReference type="WBParaSite" id="HPBE_0000450201-mRNA-1"/>
    </source>
</evidence>
<evidence type="ECO:0000256" key="1">
    <source>
        <dbReference type="SAM" id="MobiDB-lite"/>
    </source>
</evidence>
<reference evidence="2 3" key="1">
    <citation type="submission" date="2018-11" db="EMBL/GenBank/DDBJ databases">
        <authorList>
            <consortium name="Pathogen Informatics"/>
        </authorList>
    </citation>
    <scope>NUCLEOTIDE SEQUENCE [LARGE SCALE GENOMIC DNA]</scope>
</reference>
<proteinExistence type="predicted"/>
<dbReference type="Proteomes" id="UP000050761">
    <property type="component" value="Unassembled WGS sequence"/>
</dbReference>
<reference evidence="4" key="2">
    <citation type="submission" date="2019-09" db="UniProtKB">
        <authorList>
            <consortium name="WormBaseParasite"/>
        </authorList>
    </citation>
    <scope>IDENTIFICATION</scope>
</reference>
<organism evidence="2">
    <name type="scientific">Heligmosomoides polygyrus</name>
    <name type="common">Parasitic roundworm</name>
    <dbReference type="NCBI Taxonomy" id="6339"/>
    <lineage>
        <taxon>Eukaryota</taxon>
        <taxon>Metazoa</taxon>
        <taxon>Ecdysozoa</taxon>
        <taxon>Nematoda</taxon>
        <taxon>Chromadorea</taxon>
        <taxon>Rhabditida</taxon>
        <taxon>Rhabditina</taxon>
        <taxon>Rhabditomorpha</taxon>
        <taxon>Strongyloidea</taxon>
        <taxon>Heligmosomidae</taxon>
        <taxon>Heligmosomoides</taxon>
    </lineage>
</organism>
<dbReference type="WBParaSite" id="HPBE_0000450201-mRNA-1">
    <property type="protein sequence ID" value="HPBE_0000450201-mRNA-1"/>
    <property type="gene ID" value="HPBE_0000450201"/>
</dbReference>
<feature type="region of interest" description="Disordered" evidence="1">
    <location>
        <begin position="219"/>
        <end position="254"/>
    </location>
</feature>